<name>A0A6N2SQC3_9FIRM</name>
<keyword evidence="4 8" id="KW-1003">Cell membrane</keyword>
<keyword evidence="5 8" id="KW-0812">Transmembrane</keyword>
<dbReference type="PIRSF" id="PIRSF005353">
    <property type="entry name" value="PbuG"/>
    <property type="match status" value="1"/>
</dbReference>
<sequence>MNQKTGCIDRFFQVSQNHSSVRTEVLAGITTFITIAYILILNPQILADPYVIMGDAAMAGKIANGVFIGTCIGAFIGTILCALYARVPFAQAPGMGLNAFFAYTVVLGMGYTYGQALVVVFISGVFFIVITAIGLREAIIRSIPDAVKTAITPGIGLFITIIGLKNAGIVISNPATLVSLVDFSQWKIEGADLALMSSALVALAGLVIMGMLHARKVKGSILLGIVAATLIGIPLGVTHISNLDMNIGMKFRDFAEVSFMKMDFAGLFSGSNMVETIFTVTMLVISFSLVNMFDSIGTLLGAAKQSGMIDENGEVIRMKQALMSDAISTAAGAMVGTSTVTTVVESSAGIAAGGRTGLTSLVTALMFLGAILFAPIVSIVPAAATAPALIFVGILMLGNIRDVDFSDMSNALPAFCTIVFMPFTYSIANGVAFGLITYCLMKLTTGRRQDVKVLTLAISVVFVVRYAFMTLG</sequence>
<dbReference type="RefSeq" id="WP_002574341.1">
    <property type="nucleotide sequence ID" value="NZ_BAABZS010000001.1"/>
</dbReference>
<evidence type="ECO:0000313" key="9">
    <source>
        <dbReference type="EMBL" id="VYS95356.1"/>
    </source>
</evidence>
<dbReference type="PANTHER" id="PTHR43337">
    <property type="entry name" value="XANTHINE/URACIL PERMEASE C887.17-RELATED"/>
    <property type="match status" value="1"/>
</dbReference>
<dbReference type="GeneID" id="23111902"/>
<keyword evidence="7 8" id="KW-0472">Membrane</keyword>
<dbReference type="AlphaFoldDB" id="A0A6N2SQC3"/>
<evidence type="ECO:0000256" key="6">
    <source>
        <dbReference type="ARBA" id="ARBA00022989"/>
    </source>
</evidence>
<dbReference type="InterPro" id="IPR026033">
    <property type="entry name" value="Azg-like_bact_archaea"/>
</dbReference>
<gene>
    <name evidence="9" type="primary">yicO_1</name>
    <name evidence="9" type="ORF">CBLFYP116_01293</name>
</gene>
<dbReference type="GO" id="GO:0005345">
    <property type="term" value="F:purine nucleobase transmembrane transporter activity"/>
    <property type="evidence" value="ECO:0007669"/>
    <property type="project" value="TreeGrafter"/>
</dbReference>
<dbReference type="PANTHER" id="PTHR43337:SF1">
    <property type="entry name" value="XANTHINE_URACIL PERMEASE C887.17-RELATED"/>
    <property type="match status" value="1"/>
</dbReference>
<organism evidence="9">
    <name type="scientific">Enterocloster bolteae</name>
    <dbReference type="NCBI Taxonomy" id="208479"/>
    <lineage>
        <taxon>Bacteria</taxon>
        <taxon>Bacillati</taxon>
        <taxon>Bacillota</taxon>
        <taxon>Clostridia</taxon>
        <taxon>Lachnospirales</taxon>
        <taxon>Lachnospiraceae</taxon>
        <taxon>Enterocloster</taxon>
    </lineage>
</organism>
<evidence type="ECO:0000256" key="5">
    <source>
        <dbReference type="ARBA" id="ARBA00022692"/>
    </source>
</evidence>
<evidence type="ECO:0000256" key="7">
    <source>
        <dbReference type="ARBA" id="ARBA00023136"/>
    </source>
</evidence>
<dbReference type="InterPro" id="IPR045018">
    <property type="entry name" value="Azg-like"/>
</dbReference>
<evidence type="ECO:0000256" key="8">
    <source>
        <dbReference type="PIRNR" id="PIRNR005353"/>
    </source>
</evidence>
<comment type="similarity">
    <text evidence="2 8">Belongs to the nucleobase:cation symporter-2 (NCS2) (TC 2.A.40) family. Azg-like subfamily.</text>
</comment>
<reference evidence="9" key="1">
    <citation type="submission" date="2019-11" db="EMBL/GenBank/DDBJ databases">
        <authorList>
            <person name="Feng L."/>
        </authorList>
    </citation>
    <scope>NUCLEOTIDE SEQUENCE</scope>
    <source>
        <strain evidence="9">CbolteaeLFYP116</strain>
    </source>
</reference>
<dbReference type="Pfam" id="PF00860">
    <property type="entry name" value="Xan_ur_permease"/>
    <property type="match status" value="1"/>
</dbReference>
<protein>
    <submittedName>
        <fullName evidence="9">Permease YicO</fullName>
    </submittedName>
</protein>
<evidence type="ECO:0000256" key="4">
    <source>
        <dbReference type="ARBA" id="ARBA00022475"/>
    </source>
</evidence>
<accession>A0A6N2SQC3</accession>
<dbReference type="EMBL" id="CACRTF010000010">
    <property type="protein sequence ID" value="VYS95356.1"/>
    <property type="molecule type" value="Genomic_DNA"/>
</dbReference>
<keyword evidence="3 8" id="KW-0813">Transport</keyword>
<evidence type="ECO:0000256" key="3">
    <source>
        <dbReference type="ARBA" id="ARBA00022448"/>
    </source>
</evidence>
<evidence type="ECO:0000256" key="2">
    <source>
        <dbReference type="ARBA" id="ARBA00005697"/>
    </source>
</evidence>
<dbReference type="InterPro" id="IPR006043">
    <property type="entry name" value="NCS2"/>
</dbReference>
<dbReference type="GO" id="GO:0005886">
    <property type="term" value="C:plasma membrane"/>
    <property type="evidence" value="ECO:0007669"/>
    <property type="project" value="UniProtKB-SubCell"/>
</dbReference>
<proteinExistence type="inferred from homology"/>
<comment type="subcellular location">
    <subcellularLocation>
        <location evidence="1 8">Cell membrane</location>
        <topology evidence="1 8">Multi-pass membrane protein</topology>
    </subcellularLocation>
</comment>
<evidence type="ECO:0000256" key="1">
    <source>
        <dbReference type="ARBA" id="ARBA00004651"/>
    </source>
</evidence>
<keyword evidence="6 8" id="KW-1133">Transmembrane helix</keyword>